<proteinExistence type="predicted"/>
<gene>
    <name evidence="1" type="ORF">I553_9210</name>
</gene>
<comment type="caution">
    <text evidence="1">The sequence shown here is derived from an EMBL/GenBank/DDBJ whole genome shotgun (WGS) entry which is preliminary data.</text>
</comment>
<organism evidence="1">
    <name type="scientific">Mycobacterium xenopi 4042</name>
    <dbReference type="NCBI Taxonomy" id="1299334"/>
    <lineage>
        <taxon>Bacteria</taxon>
        <taxon>Bacillati</taxon>
        <taxon>Actinomycetota</taxon>
        <taxon>Actinomycetes</taxon>
        <taxon>Mycobacteriales</taxon>
        <taxon>Mycobacteriaceae</taxon>
        <taxon>Mycobacterium</taxon>
    </lineage>
</organism>
<protein>
    <submittedName>
        <fullName evidence="1">Uncharacterized protein</fullName>
    </submittedName>
</protein>
<reference evidence="1" key="1">
    <citation type="submission" date="2014-01" db="EMBL/GenBank/DDBJ databases">
        <authorList>
            <person name="Brown-Elliot B."/>
            <person name="Wallace R."/>
            <person name="Lenaerts A."/>
            <person name="Ordway D."/>
            <person name="DeGroote M.A."/>
            <person name="Parker T."/>
            <person name="Sizemore C."/>
            <person name="Tallon L.J."/>
            <person name="Sadzewicz L.K."/>
            <person name="Sengamalay N."/>
            <person name="Fraser C.M."/>
            <person name="Hine E."/>
            <person name="Shefchek K.A."/>
            <person name="Das S.P."/>
            <person name="Tettelin H."/>
        </authorList>
    </citation>
    <scope>NUCLEOTIDE SEQUENCE [LARGE SCALE GENOMIC DNA]</scope>
    <source>
        <strain evidence="1">4042</strain>
    </source>
</reference>
<sequence>MQLHSADRIGGTVGAFRAARPYLAEVNRFRYTLESSRWQSSELGVYAALGCAAQVLSDQELSWALADATRAARFTVPPT</sequence>
<accession>X8AAH6</accession>
<evidence type="ECO:0000313" key="1">
    <source>
        <dbReference type="EMBL" id="EUA27865.1"/>
    </source>
</evidence>
<dbReference type="AlphaFoldDB" id="X8AAH6"/>
<name>X8AAH6_MYCXE</name>
<dbReference type="EMBL" id="JAOB01000062">
    <property type="protein sequence ID" value="EUA27865.1"/>
    <property type="molecule type" value="Genomic_DNA"/>
</dbReference>
<dbReference type="PATRIC" id="fig|1299334.3.peg.6705"/>